<accession>A0A371HKL9</accession>
<gene>
    <name evidence="1" type="ORF">CR513_13077</name>
</gene>
<dbReference type="OrthoDB" id="1745136at2759"/>
<dbReference type="EMBL" id="QJKJ01002321">
    <property type="protein sequence ID" value="RDY03355.1"/>
    <property type="molecule type" value="Genomic_DNA"/>
</dbReference>
<reference evidence="1" key="1">
    <citation type="submission" date="2018-05" db="EMBL/GenBank/DDBJ databases">
        <title>Draft genome of Mucuna pruriens seed.</title>
        <authorList>
            <person name="Nnadi N.E."/>
            <person name="Vos R."/>
            <person name="Hasami M.H."/>
            <person name="Devisetty U.K."/>
            <person name="Aguiy J.C."/>
        </authorList>
    </citation>
    <scope>NUCLEOTIDE SEQUENCE [LARGE SCALE GENOMIC DNA]</scope>
    <source>
        <strain evidence="1">JCA_2017</strain>
    </source>
</reference>
<name>A0A371HKL9_MUCPR</name>
<comment type="caution">
    <text evidence="1">The sequence shown here is derived from an EMBL/GenBank/DDBJ whole genome shotgun (WGS) entry which is preliminary data.</text>
</comment>
<dbReference type="AlphaFoldDB" id="A0A371HKL9"/>
<evidence type="ECO:0000313" key="2">
    <source>
        <dbReference type="Proteomes" id="UP000257109"/>
    </source>
</evidence>
<protein>
    <recommendedName>
        <fullName evidence="3">Retrotransposon Copia-like N-terminal domain-containing protein</fullName>
    </recommendedName>
</protein>
<dbReference type="Proteomes" id="UP000257109">
    <property type="component" value="Unassembled WGS sequence"/>
</dbReference>
<evidence type="ECO:0000313" key="1">
    <source>
        <dbReference type="EMBL" id="RDY03355.1"/>
    </source>
</evidence>
<evidence type="ECO:0008006" key="3">
    <source>
        <dbReference type="Google" id="ProtNLM"/>
    </source>
</evidence>
<feature type="non-terminal residue" evidence="1">
    <location>
        <position position="1"/>
    </location>
</feature>
<sequence length="80" mass="9782">MTIGSKLNVTNYALWCQIMEMYISKKDQLQHITSNIPYPKLTNREIDFRCPNPMNYVEDIQKYNSHFVERSCIHFYRWFQ</sequence>
<proteinExistence type="predicted"/>
<organism evidence="1 2">
    <name type="scientific">Mucuna pruriens</name>
    <name type="common">Velvet bean</name>
    <name type="synonym">Dolichos pruriens</name>
    <dbReference type="NCBI Taxonomy" id="157652"/>
    <lineage>
        <taxon>Eukaryota</taxon>
        <taxon>Viridiplantae</taxon>
        <taxon>Streptophyta</taxon>
        <taxon>Embryophyta</taxon>
        <taxon>Tracheophyta</taxon>
        <taxon>Spermatophyta</taxon>
        <taxon>Magnoliopsida</taxon>
        <taxon>eudicotyledons</taxon>
        <taxon>Gunneridae</taxon>
        <taxon>Pentapetalae</taxon>
        <taxon>rosids</taxon>
        <taxon>fabids</taxon>
        <taxon>Fabales</taxon>
        <taxon>Fabaceae</taxon>
        <taxon>Papilionoideae</taxon>
        <taxon>50 kb inversion clade</taxon>
        <taxon>NPAAA clade</taxon>
        <taxon>indigoferoid/millettioid clade</taxon>
        <taxon>Phaseoleae</taxon>
        <taxon>Mucuna</taxon>
    </lineage>
</organism>
<keyword evidence="2" id="KW-1185">Reference proteome</keyword>